<name>A0ABX3ZHK9_9BACL</name>
<dbReference type="Pfam" id="PF02830">
    <property type="entry name" value="V4R"/>
    <property type="match status" value="1"/>
</dbReference>
<comment type="caution">
    <text evidence="3">The sequence shown here is derived from an EMBL/GenBank/DDBJ whole genome shotgun (WGS) entry which is preliminary data.</text>
</comment>
<dbReference type="Pfam" id="PF06505">
    <property type="entry name" value="XylR_N"/>
    <property type="match status" value="1"/>
</dbReference>
<dbReference type="Gene3D" id="3.30.1380.20">
    <property type="entry name" value="Trafficking protein particle complex subunit 3"/>
    <property type="match status" value="1"/>
</dbReference>
<proteinExistence type="inferred from homology"/>
<dbReference type="PANTHER" id="PTHR33744:SF15">
    <property type="entry name" value="CARBOHYDRATE DIACID REGULATOR"/>
    <property type="match status" value="1"/>
</dbReference>
<dbReference type="InterPro" id="IPR051448">
    <property type="entry name" value="CdaR-like_regulators"/>
</dbReference>
<dbReference type="InterPro" id="IPR024096">
    <property type="entry name" value="NO_sig/Golgi_transp_ligand-bd"/>
</dbReference>
<keyword evidence="4" id="KW-1185">Reference proteome</keyword>
<evidence type="ECO:0000313" key="4">
    <source>
        <dbReference type="Proteomes" id="UP000196594"/>
    </source>
</evidence>
<dbReference type="Gene3D" id="1.10.10.2840">
    <property type="entry name" value="PucR C-terminal helix-turn-helix domain"/>
    <property type="match status" value="1"/>
</dbReference>
<dbReference type="PANTHER" id="PTHR33744">
    <property type="entry name" value="CARBOHYDRATE DIACID REGULATOR"/>
    <property type="match status" value="1"/>
</dbReference>
<dbReference type="RefSeq" id="WP_087617050.1">
    <property type="nucleotide sequence ID" value="NZ_JAFBEY010000003.1"/>
</dbReference>
<evidence type="ECO:0000256" key="1">
    <source>
        <dbReference type="ARBA" id="ARBA00006754"/>
    </source>
</evidence>
<sequence length="608" mass="70460">MAGSSYVDKALYTTTNTFGILRKELIESLGLEYAKFFLQRYGWNIGITHAKEVDYLPLTLTEKLNSAVGYHLASGQITDLLSERVLHLNPDDTVKYMYAKGIWVNSYEVEEHLKHFSQSDSCICHTLAGYSSGYTSYLTKKEVYIVEMTCRAKGDEHCAFEMRMLEHWDPETQADLKKISQTRMIDDLNKTYMELFEEKKHTEKVSTFHNNLTLGISQGMHIDQILETIYNTLNIPAIVQDLSFNTHHSIGMTQEQLEFIKEDFIQQMPQTKSGKILIQPIDPMQPSQVDCPNHTRLISPIIVQKQIIGYISFIYFSKDTNYKEEMHYLQRSAVSISLCYLNEKSSLEATENIKAYFFEQLLQQQYTSKKSMISRSYLLQIDLNEDFYIGNLGVSKKGIPVHEASTISKIIQSVIVYLEMHQTSIFITEFQDEIVFLFPKKDDTEDIYQNILKHLQRKFRNYDFRIGLSRVINDIDDIAEAHRQAISSLNINKRDTIVYFENTNILGSLINHQNSDIIVKLAQRELDPILSLKPNKRDEFLKTLYTFLNHNGNLNLTMVDLNLSMSGLVYRIQKIEELLDRNLRSSKNLFELILLIESLIVLGEIEIE</sequence>
<dbReference type="InterPro" id="IPR004096">
    <property type="entry name" value="V4R"/>
</dbReference>
<dbReference type="Pfam" id="PF17853">
    <property type="entry name" value="GGDEF_2"/>
    <property type="match status" value="1"/>
</dbReference>
<organism evidence="3 4">
    <name type="scientific">Solibacillus kalamii</name>
    <dbReference type="NCBI Taxonomy" id="1748298"/>
    <lineage>
        <taxon>Bacteria</taxon>
        <taxon>Bacillati</taxon>
        <taxon>Bacillota</taxon>
        <taxon>Bacilli</taxon>
        <taxon>Bacillales</taxon>
        <taxon>Caryophanaceae</taxon>
        <taxon>Solibacillus</taxon>
    </lineage>
</organism>
<dbReference type="InterPro" id="IPR042070">
    <property type="entry name" value="PucR_C-HTH_sf"/>
</dbReference>
<accession>A0ABX3ZHK9</accession>
<dbReference type="SMART" id="SM00989">
    <property type="entry name" value="V4R"/>
    <property type="match status" value="1"/>
</dbReference>
<comment type="similarity">
    <text evidence="1">Belongs to the CdaR family.</text>
</comment>
<dbReference type="EMBL" id="NHNT01000004">
    <property type="protein sequence ID" value="OUZ39220.1"/>
    <property type="molecule type" value="Genomic_DNA"/>
</dbReference>
<feature type="domain" description="4-vinyl reductase 4VR" evidence="2">
    <location>
        <begin position="102"/>
        <end position="164"/>
    </location>
</feature>
<dbReference type="Proteomes" id="UP000196594">
    <property type="component" value="Unassembled WGS sequence"/>
</dbReference>
<dbReference type="InterPro" id="IPR025736">
    <property type="entry name" value="PucR_C-HTH_dom"/>
</dbReference>
<protein>
    <submittedName>
        <fullName evidence="3">Polyketide synthase regulator</fullName>
    </submittedName>
</protein>
<gene>
    <name evidence="3" type="ORF">CBM15_08150</name>
</gene>
<dbReference type="SUPFAM" id="SSF111126">
    <property type="entry name" value="Ligand-binding domain in the NO signalling and Golgi transport"/>
    <property type="match status" value="1"/>
</dbReference>
<evidence type="ECO:0000259" key="2">
    <source>
        <dbReference type="SMART" id="SM00989"/>
    </source>
</evidence>
<dbReference type="InterPro" id="IPR010523">
    <property type="entry name" value="XylR_N"/>
</dbReference>
<dbReference type="InterPro" id="IPR041522">
    <property type="entry name" value="CdaR_GGDEF"/>
</dbReference>
<dbReference type="Pfam" id="PF13556">
    <property type="entry name" value="HTH_30"/>
    <property type="match status" value="1"/>
</dbReference>
<reference evidence="3 4" key="1">
    <citation type="journal article" date="2017" name="Int. J. Syst. Evol. Microbiol.">
        <title>Solibacillus kalamii sp. nov., isolated from a high-efficiency particulate arrestance filter system used in the International Space Station.</title>
        <authorList>
            <person name="Checinska Sielaff A."/>
            <person name="Kumar R.M."/>
            <person name="Pal D."/>
            <person name="Mayilraj S."/>
            <person name="Venkateswaran K."/>
        </authorList>
    </citation>
    <scope>NUCLEOTIDE SEQUENCE [LARGE SCALE GENOMIC DNA]</scope>
    <source>
        <strain evidence="3 4">ISSFR-015</strain>
    </source>
</reference>
<evidence type="ECO:0000313" key="3">
    <source>
        <dbReference type="EMBL" id="OUZ39220.1"/>
    </source>
</evidence>